<feature type="non-terminal residue" evidence="1">
    <location>
        <position position="53"/>
    </location>
</feature>
<proteinExistence type="predicted"/>
<evidence type="ECO:0000313" key="2">
    <source>
        <dbReference type="Proteomes" id="UP000234323"/>
    </source>
</evidence>
<accession>A0A2I1GZD6</accession>
<evidence type="ECO:0000313" key="1">
    <source>
        <dbReference type="EMBL" id="PKY51986.1"/>
    </source>
</evidence>
<dbReference type="EMBL" id="LLXI01001117">
    <property type="protein sequence ID" value="PKY51986.1"/>
    <property type="molecule type" value="Genomic_DNA"/>
</dbReference>
<gene>
    <name evidence="1" type="ORF">RhiirA4_407929</name>
</gene>
<reference evidence="1 2" key="1">
    <citation type="submission" date="2015-10" db="EMBL/GenBank/DDBJ databases">
        <title>Genome analyses suggest a sexual origin of heterokaryosis in a supposedly ancient asexual fungus.</title>
        <authorList>
            <person name="Ropars J."/>
            <person name="Sedzielewska K."/>
            <person name="Noel J."/>
            <person name="Charron P."/>
            <person name="Farinelli L."/>
            <person name="Marton T."/>
            <person name="Kruger M."/>
            <person name="Pelin A."/>
            <person name="Brachmann A."/>
            <person name="Corradi N."/>
        </authorList>
    </citation>
    <scope>NUCLEOTIDE SEQUENCE [LARGE SCALE GENOMIC DNA]</scope>
    <source>
        <strain evidence="1 2">A4</strain>
    </source>
</reference>
<dbReference type="AlphaFoldDB" id="A0A2I1GZD6"/>
<name>A0A2I1GZD6_9GLOM</name>
<keyword evidence="2" id="KW-1185">Reference proteome</keyword>
<organism evidence="1 2">
    <name type="scientific">Rhizophagus irregularis</name>
    <dbReference type="NCBI Taxonomy" id="588596"/>
    <lineage>
        <taxon>Eukaryota</taxon>
        <taxon>Fungi</taxon>
        <taxon>Fungi incertae sedis</taxon>
        <taxon>Mucoromycota</taxon>
        <taxon>Glomeromycotina</taxon>
        <taxon>Glomeromycetes</taxon>
        <taxon>Glomerales</taxon>
        <taxon>Glomeraceae</taxon>
        <taxon>Rhizophagus</taxon>
    </lineage>
</organism>
<sequence>MALIDDFSITLNYNCLIVFTFLDTILSSIYAVIIMGQNLRTMLILVLLFSPKR</sequence>
<comment type="caution">
    <text evidence="1">The sequence shown here is derived from an EMBL/GenBank/DDBJ whole genome shotgun (WGS) entry which is preliminary data.</text>
</comment>
<protein>
    <submittedName>
        <fullName evidence="1">Uncharacterized protein</fullName>
    </submittedName>
</protein>
<dbReference type="Proteomes" id="UP000234323">
    <property type="component" value="Unassembled WGS sequence"/>
</dbReference>